<accession>A0AAV7WY74</accession>
<organism evidence="1 2">
    <name type="scientific">Pleurodeles waltl</name>
    <name type="common">Iberian ribbed newt</name>
    <dbReference type="NCBI Taxonomy" id="8319"/>
    <lineage>
        <taxon>Eukaryota</taxon>
        <taxon>Metazoa</taxon>
        <taxon>Chordata</taxon>
        <taxon>Craniata</taxon>
        <taxon>Vertebrata</taxon>
        <taxon>Euteleostomi</taxon>
        <taxon>Amphibia</taxon>
        <taxon>Batrachia</taxon>
        <taxon>Caudata</taxon>
        <taxon>Salamandroidea</taxon>
        <taxon>Salamandridae</taxon>
        <taxon>Pleurodelinae</taxon>
        <taxon>Pleurodeles</taxon>
    </lineage>
</organism>
<comment type="caution">
    <text evidence="1">The sequence shown here is derived from an EMBL/GenBank/DDBJ whole genome shotgun (WGS) entry which is preliminary data.</text>
</comment>
<keyword evidence="2" id="KW-1185">Reference proteome</keyword>
<name>A0AAV7WY74_PLEWA</name>
<dbReference type="Proteomes" id="UP001066276">
    <property type="component" value="Chromosome 1_1"/>
</dbReference>
<reference evidence="1" key="1">
    <citation type="journal article" date="2022" name="bioRxiv">
        <title>Sequencing and chromosome-scale assembly of the giantPleurodeles waltlgenome.</title>
        <authorList>
            <person name="Brown T."/>
            <person name="Elewa A."/>
            <person name="Iarovenko S."/>
            <person name="Subramanian E."/>
            <person name="Araus A.J."/>
            <person name="Petzold A."/>
            <person name="Susuki M."/>
            <person name="Suzuki K.-i.T."/>
            <person name="Hayashi T."/>
            <person name="Toyoda A."/>
            <person name="Oliveira C."/>
            <person name="Osipova E."/>
            <person name="Leigh N.D."/>
            <person name="Simon A."/>
            <person name="Yun M.H."/>
        </authorList>
    </citation>
    <scope>NUCLEOTIDE SEQUENCE</scope>
    <source>
        <strain evidence="1">20211129_DDA</strain>
        <tissue evidence="1">Liver</tissue>
    </source>
</reference>
<evidence type="ECO:0000313" key="1">
    <source>
        <dbReference type="EMBL" id="KAJ1217821.1"/>
    </source>
</evidence>
<dbReference type="AlphaFoldDB" id="A0AAV7WY74"/>
<protein>
    <submittedName>
        <fullName evidence="1">Uncharacterized protein</fullName>
    </submittedName>
</protein>
<evidence type="ECO:0000313" key="2">
    <source>
        <dbReference type="Proteomes" id="UP001066276"/>
    </source>
</evidence>
<dbReference type="EMBL" id="JANPWB010000001">
    <property type="protein sequence ID" value="KAJ1217821.1"/>
    <property type="molecule type" value="Genomic_DNA"/>
</dbReference>
<proteinExistence type="predicted"/>
<sequence>MAMEPVGCNAQVCLLGLGKDLQLTNDSLLKVALLLAKNRVTLHWGKFAAPTKRQRLYEMAYSREECGLYAEELPTLSRPEDIRPPLLPTC</sequence>
<gene>
    <name evidence="1" type="ORF">NDU88_005408</name>
</gene>